<gene>
    <name evidence="3" type="ORF">GCM10009775_32360</name>
</gene>
<dbReference type="PROSITE" id="PS51787">
    <property type="entry name" value="LON_N"/>
    <property type="match status" value="1"/>
</dbReference>
<evidence type="ECO:0000313" key="4">
    <source>
        <dbReference type="Proteomes" id="UP001501343"/>
    </source>
</evidence>
<keyword evidence="4" id="KW-1185">Reference proteome</keyword>
<organism evidence="3 4">
    <name type="scientific">Microbacterium aoyamense</name>
    <dbReference type="NCBI Taxonomy" id="344166"/>
    <lineage>
        <taxon>Bacteria</taxon>
        <taxon>Bacillati</taxon>
        <taxon>Actinomycetota</taxon>
        <taxon>Actinomycetes</taxon>
        <taxon>Micrococcales</taxon>
        <taxon>Microbacteriaceae</taxon>
        <taxon>Microbacterium</taxon>
    </lineage>
</organism>
<comment type="caution">
    <text evidence="3">The sequence shown here is derived from an EMBL/GenBank/DDBJ whole genome shotgun (WGS) entry which is preliminary data.</text>
</comment>
<dbReference type="Gene3D" id="2.30.130.40">
    <property type="entry name" value="LON domain-like"/>
    <property type="match status" value="1"/>
</dbReference>
<feature type="region of interest" description="Disordered" evidence="1">
    <location>
        <begin position="231"/>
        <end position="266"/>
    </location>
</feature>
<dbReference type="PANTHER" id="PTHR46732">
    <property type="entry name" value="ATP-DEPENDENT PROTEASE LA (LON) DOMAIN PROTEIN"/>
    <property type="match status" value="1"/>
</dbReference>
<sequence>MARDHEVTLRARGEREAVHALDIGRGMRHRWLTDRMDASPMFPLGSVLFPHTPLPLRIFEPRYLVMLGELLDDPDPEFGVVLIQRGHEAGGGDQRLDLGTMARVIRVVAGEEDIQLVAIGRRRVAVTQWLEDDPYPRAVLEVLPDLVWNEEYAPLLEQAESIVRRVLARAGEYAETRWDPDTEVSDEPVEAAWQLAAIAPLTEWDQYRLLRARSVGELLATLIDLTLAAEPELTAPPPGDDFDRELEDLLREADGPEPGDPESERD</sequence>
<dbReference type="Pfam" id="PF02190">
    <property type="entry name" value="LON_substr_bdg"/>
    <property type="match status" value="1"/>
</dbReference>
<dbReference type="SUPFAM" id="SSF88697">
    <property type="entry name" value="PUA domain-like"/>
    <property type="match status" value="1"/>
</dbReference>
<feature type="compositionally biased region" description="Acidic residues" evidence="1">
    <location>
        <begin position="255"/>
        <end position="266"/>
    </location>
</feature>
<accession>A0ABN2PXK3</accession>
<dbReference type="InterPro" id="IPR046336">
    <property type="entry name" value="Lon_prtase_N_sf"/>
</dbReference>
<dbReference type="Proteomes" id="UP001501343">
    <property type="component" value="Unassembled WGS sequence"/>
</dbReference>
<dbReference type="SMART" id="SM00464">
    <property type="entry name" value="LON"/>
    <property type="match status" value="1"/>
</dbReference>
<dbReference type="InterPro" id="IPR003111">
    <property type="entry name" value="Lon_prtase_N"/>
</dbReference>
<feature type="domain" description="Lon N-terminal" evidence="2">
    <location>
        <begin position="36"/>
        <end position="230"/>
    </location>
</feature>
<evidence type="ECO:0000259" key="2">
    <source>
        <dbReference type="PROSITE" id="PS51787"/>
    </source>
</evidence>
<dbReference type="PANTHER" id="PTHR46732:SF8">
    <property type="entry name" value="ATP-DEPENDENT PROTEASE LA (LON) DOMAIN PROTEIN"/>
    <property type="match status" value="1"/>
</dbReference>
<protein>
    <recommendedName>
        <fullName evidence="2">Lon N-terminal domain-containing protein</fullName>
    </recommendedName>
</protein>
<dbReference type="InterPro" id="IPR015947">
    <property type="entry name" value="PUA-like_sf"/>
</dbReference>
<name>A0ABN2PXK3_9MICO</name>
<evidence type="ECO:0000256" key="1">
    <source>
        <dbReference type="SAM" id="MobiDB-lite"/>
    </source>
</evidence>
<proteinExistence type="predicted"/>
<reference evidence="3 4" key="1">
    <citation type="journal article" date="2019" name="Int. J. Syst. Evol. Microbiol.">
        <title>The Global Catalogue of Microorganisms (GCM) 10K type strain sequencing project: providing services to taxonomists for standard genome sequencing and annotation.</title>
        <authorList>
            <consortium name="The Broad Institute Genomics Platform"/>
            <consortium name="The Broad Institute Genome Sequencing Center for Infectious Disease"/>
            <person name="Wu L."/>
            <person name="Ma J."/>
        </authorList>
    </citation>
    <scope>NUCLEOTIDE SEQUENCE [LARGE SCALE GENOMIC DNA]</scope>
    <source>
        <strain evidence="3 4">JCM 14900</strain>
    </source>
</reference>
<dbReference type="EMBL" id="BAAAOF010000008">
    <property type="protein sequence ID" value="GAA1937806.1"/>
    <property type="molecule type" value="Genomic_DNA"/>
</dbReference>
<evidence type="ECO:0000313" key="3">
    <source>
        <dbReference type="EMBL" id="GAA1937806.1"/>
    </source>
</evidence>